<sequence>MGELEAVLQRTWCFYQNHSPALSLCLSSTCLARDKDATFADVLQGVEECHKATCGCQRYPDDVWVVNRDVRESAGAHIGSPSLFTDYQFKLSHPVIPVVSAFGPRQHLSIVFSWKSLQNSFAGDAGFSESSASREEALLTPSTSSASERLSPWQSRSITASRIGIANSELPLSALVQYHSAFNITHHVPSLCRAQLLSIIRRPPQFGRSVFLSTVSDSLDVVSSYPRKEPWPNHVARSRPLFNFNSGVILYLDMGHLKSGSYEDLEAQTVSLVRSAAAHFLDEYQGYINLTEEERTEVLSENHLFSVLQSTMRLVIRAHPEAFTYICIDNYTAPYERAPRSDDWPQITKILNRSLFRELRALIASGLIDSGILVGSSEMDGDPMALLTYKKEVDEWGNDFFNPGVAPTPIPFVGELTDYAADRTHDPDLQTAIGLTQERIMALGRAVLGDEARAIALWERVSNEVPSRTFTESPNAEHMWATGMVLGILRNMDGPRATKESHSEKTDGFVAS</sequence>
<evidence type="ECO:0000259" key="1">
    <source>
        <dbReference type="Pfam" id="PF09820"/>
    </source>
</evidence>
<dbReference type="InParanoid" id="D8Q1W2"/>
<protein>
    <recommendedName>
        <fullName evidence="1">AAA-ATPase-like domain-containing protein</fullName>
    </recommendedName>
</protein>
<proteinExistence type="predicted"/>
<dbReference type="AlphaFoldDB" id="D8Q1W2"/>
<keyword evidence="3" id="KW-1185">Reference proteome</keyword>
<reference evidence="2 3" key="1">
    <citation type="journal article" date="2010" name="Nat. Biotechnol.">
        <title>Genome sequence of the model mushroom Schizophyllum commune.</title>
        <authorList>
            <person name="Ohm R.A."/>
            <person name="de Jong J.F."/>
            <person name="Lugones L.G."/>
            <person name="Aerts A."/>
            <person name="Kothe E."/>
            <person name="Stajich J.E."/>
            <person name="de Vries R.P."/>
            <person name="Record E."/>
            <person name="Levasseur A."/>
            <person name="Baker S.E."/>
            <person name="Bartholomew K.A."/>
            <person name="Coutinho P.M."/>
            <person name="Erdmann S."/>
            <person name="Fowler T.J."/>
            <person name="Gathman A.C."/>
            <person name="Lombard V."/>
            <person name="Henrissat B."/>
            <person name="Knabe N."/>
            <person name="Kuees U."/>
            <person name="Lilly W.W."/>
            <person name="Lindquist E."/>
            <person name="Lucas S."/>
            <person name="Magnuson J.K."/>
            <person name="Piumi F."/>
            <person name="Raudaskoski M."/>
            <person name="Salamov A."/>
            <person name="Schmutz J."/>
            <person name="Schwarze F.W.M.R."/>
            <person name="vanKuyk P.A."/>
            <person name="Horton J.S."/>
            <person name="Grigoriev I.V."/>
            <person name="Woesten H.A.B."/>
        </authorList>
    </citation>
    <scope>NUCLEOTIDE SEQUENCE [LARGE SCALE GENOMIC DNA]</scope>
    <source>
        <strain evidence="3">H4-8 / FGSC 9210</strain>
    </source>
</reference>
<dbReference type="KEGG" id="scm:SCHCO_02665914"/>
<dbReference type="InterPro" id="IPR018631">
    <property type="entry name" value="AAA-ATPase-like_dom"/>
</dbReference>
<organism evidence="3">
    <name type="scientific">Schizophyllum commune (strain H4-8 / FGSC 9210)</name>
    <name type="common">Split gill fungus</name>
    <dbReference type="NCBI Taxonomy" id="578458"/>
    <lineage>
        <taxon>Eukaryota</taxon>
        <taxon>Fungi</taxon>
        <taxon>Dikarya</taxon>
        <taxon>Basidiomycota</taxon>
        <taxon>Agaricomycotina</taxon>
        <taxon>Agaricomycetes</taxon>
        <taxon>Agaricomycetidae</taxon>
        <taxon>Agaricales</taxon>
        <taxon>Schizophyllaceae</taxon>
        <taxon>Schizophyllum</taxon>
    </lineage>
</organism>
<dbReference type="HOGENOM" id="CLU_532267_0_0_1"/>
<accession>D8Q1W2</accession>
<evidence type="ECO:0000313" key="3">
    <source>
        <dbReference type="Proteomes" id="UP000007431"/>
    </source>
</evidence>
<dbReference type="OrthoDB" id="5380555at2759"/>
<dbReference type="VEuPathDB" id="FungiDB:SCHCODRAFT_02665914"/>
<gene>
    <name evidence="2" type="ORF">SCHCODRAFT_108385</name>
</gene>
<dbReference type="RefSeq" id="XP_003033476.1">
    <property type="nucleotide sequence ID" value="XM_003033430.1"/>
</dbReference>
<dbReference type="Proteomes" id="UP000007431">
    <property type="component" value="Unassembled WGS sequence"/>
</dbReference>
<feature type="domain" description="AAA-ATPase-like" evidence="1">
    <location>
        <begin position="185"/>
        <end position="373"/>
    </location>
</feature>
<dbReference type="GeneID" id="9596015"/>
<evidence type="ECO:0000313" key="2">
    <source>
        <dbReference type="EMBL" id="EFI98573.1"/>
    </source>
</evidence>
<feature type="non-terminal residue" evidence="2">
    <location>
        <position position="512"/>
    </location>
</feature>
<dbReference type="EMBL" id="GL377305">
    <property type="protein sequence ID" value="EFI98573.1"/>
    <property type="molecule type" value="Genomic_DNA"/>
</dbReference>
<name>D8Q1W2_SCHCM</name>
<dbReference type="Pfam" id="PF09820">
    <property type="entry name" value="AAA-ATPase_like"/>
    <property type="match status" value="1"/>
</dbReference>